<evidence type="ECO:0000256" key="4">
    <source>
        <dbReference type="ARBA" id="ARBA00023163"/>
    </source>
</evidence>
<evidence type="ECO:0000256" key="3">
    <source>
        <dbReference type="ARBA" id="ARBA00023125"/>
    </source>
</evidence>
<evidence type="ECO:0000256" key="1">
    <source>
        <dbReference type="ARBA" id="ARBA00004123"/>
    </source>
</evidence>
<evidence type="ECO:0000313" key="10">
    <source>
        <dbReference type="Proteomes" id="UP000593567"/>
    </source>
</evidence>
<dbReference type="PANTHER" id="PTHR45803:SF5">
    <property type="entry name" value="SOX100B"/>
    <property type="match status" value="1"/>
</dbReference>
<dbReference type="AlphaFoldDB" id="A0A7J7K5J1"/>
<protein>
    <submittedName>
        <fullName evidence="9">SOX9</fullName>
    </submittedName>
</protein>
<keyword evidence="2" id="KW-0805">Transcription regulation</keyword>
<feature type="domain" description="HMG box" evidence="8">
    <location>
        <begin position="62"/>
        <end position="130"/>
    </location>
</feature>
<dbReference type="SMART" id="SM00398">
    <property type="entry name" value="HMG"/>
    <property type="match status" value="1"/>
</dbReference>
<dbReference type="PROSITE" id="PS50118">
    <property type="entry name" value="HMG_BOX_2"/>
    <property type="match status" value="1"/>
</dbReference>
<reference evidence="9" key="1">
    <citation type="submission" date="2020-06" db="EMBL/GenBank/DDBJ databases">
        <title>Draft genome of Bugula neritina, a colonial animal packing powerful symbionts and potential medicines.</title>
        <authorList>
            <person name="Rayko M."/>
        </authorList>
    </citation>
    <scope>NUCLEOTIDE SEQUENCE [LARGE SCALE GENOMIC DNA]</scope>
    <source>
        <strain evidence="9">Kwan_BN1</strain>
    </source>
</reference>
<dbReference type="CDD" id="cd22031">
    <property type="entry name" value="HMG-box_SoxE"/>
    <property type="match status" value="1"/>
</dbReference>
<name>A0A7J7K5J1_BUGNE</name>
<dbReference type="Pfam" id="PF00505">
    <property type="entry name" value="HMG_box"/>
    <property type="match status" value="1"/>
</dbReference>
<dbReference type="GO" id="GO:0000978">
    <property type="term" value="F:RNA polymerase II cis-regulatory region sequence-specific DNA binding"/>
    <property type="evidence" value="ECO:0007669"/>
    <property type="project" value="TreeGrafter"/>
</dbReference>
<feature type="DNA-binding region" description="HMG box" evidence="6">
    <location>
        <begin position="62"/>
        <end position="130"/>
    </location>
</feature>
<dbReference type="Proteomes" id="UP000593567">
    <property type="component" value="Unassembled WGS sequence"/>
</dbReference>
<keyword evidence="10" id="KW-1185">Reference proteome</keyword>
<evidence type="ECO:0000256" key="2">
    <source>
        <dbReference type="ARBA" id="ARBA00023015"/>
    </source>
</evidence>
<comment type="caution">
    <text evidence="9">The sequence shown here is derived from an EMBL/GenBank/DDBJ whole genome shotgun (WGS) entry which is preliminary data.</text>
</comment>
<comment type="subcellular location">
    <subcellularLocation>
        <location evidence="1">Nucleus</location>
    </subcellularLocation>
</comment>
<dbReference type="Pfam" id="PF12444">
    <property type="entry name" value="Sox_N"/>
    <property type="match status" value="1"/>
</dbReference>
<dbReference type="InterPro" id="IPR009071">
    <property type="entry name" value="HMG_box_dom"/>
</dbReference>
<feature type="region of interest" description="Disordered" evidence="7">
    <location>
        <begin position="1"/>
        <end position="27"/>
    </location>
</feature>
<dbReference type="InterPro" id="IPR022151">
    <property type="entry name" value="Sox_N"/>
</dbReference>
<dbReference type="InterPro" id="IPR050917">
    <property type="entry name" value="SOX_TF"/>
</dbReference>
<feature type="region of interest" description="Disordered" evidence="7">
    <location>
        <begin position="117"/>
        <end position="161"/>
    </location>
</feature>
<dbReference type="FunFam" id="1.10.30.10:FF:000004">
    <property type="entry name" value="Transcription factor SOX-10"/>
    <property type="match status" value="1"/>
</dbReference>
<keyword evidence="5 6" id="KW-0539">Nucleus</keyword>
<dbReference type="PANTHER" id="PTHR45803">
    <property type="entry name" value="SOX100B"/>
    <property type="match status" value="1"/>
</dbReference>
<dbReference type="OrthoDB" id="6247875at2759"/>
<accession>A0A7J7K5J1</accession>
<sequence>MASDHSEECMSSPAFSDDSSVAGGVDIDDSGIQEAVSNVLKGYDWSLVTSQSKANERRKPHIKRPMNAFMVWAQAARRKLADQYPQLHNAELSKTLGKLWKLLNNSEKKPFIEEAEKLRKQHKKDHPDYKYQPRRRRSNAKAQQLSGSGEGPSTELKEEVSVDSCSSQSSCTGLLSVDVSHGVISPPTPPKTPKSQPITSQNMMHCDYRIPPQGQPMDTYYHPSAVPLPSASVVGFDSQELDQYFPDKSCRTTQPLAHYSLPVGDNSHSQADYTTLQSCYAPYDHHQQYNLQHEDSAYYSQPTDSSWLSQTNWLKHY</sequence>
<evidence type="ECO:0000259" key="8">
    <source>
        <dbReference type="PROSITE" id="PS50118"/>
    </source>
</evidence>
<evidence type="ECO:0000313" key="9">
    <source>
        <dbReference type="EMBL" id="KAF6032856.1"/>
    </source>
</evidence>
<dbReference type="GO" id="GO:0005634">
    <property type="term" value="C:nucleus"/>
    <property type="evidence" value="ECO:0007669"/>
    <property type="project" value="UniProtKB-SubCell"/>
</dbReference>
<gene>
    <name evidence="9" type="ORF">EB796_008830</name>
</gene>
<evidence type="ECO:0000256" key="7">
    <source>
        <dbReference type="SAM" id="MobiDB-lite"/>
    </source>
</evidence>
<dbReference type="SUPFAM" id="SSF47095">
    <property type="entry name" value="HMG-box"/>
    <property type="match status" value="1"/>
</dbReference>
<keyword evidence="4" id="KW-0804">Transcription</keyword>
<proteinExistence type="predicted"/>
<dbReference type="EMBL" id="VXIV02001471">
    <property type="protein sequence ID" value="KAF6032856.1"/>
    <property type="molecule type" value="Genomic_DNA"/>
</dbReference>
<dbReference type="GO" id="GO:0000981">
    <property type="term" value="F:DNA-binding transcription factor activity, RNA polymerase II-specific"/>
    <property type="evidence" value="ECO:0007669"/>
    <property type="project" value="TreeGrafter"/>
</dbReference>
<evidence type="ECO:0000256" key="6">
    <source>
        <dbReference type="PROSITE-ProRule" id="PRU00267"/>
    </source>
</evidence>
<organism evidence="9 10">
    <name type="scientific">Bugula neritina</name>
    <name type="common">Brown bryozoan</name>
    <name type="synonym">Sertularia neritina</name>
    <dbReference type="NCBI Taxonomy" id="10212"/>
    <lineage>
        <taxon>Eukaryota</taxon>
        <taxon>Metazoa</taxon>
        <taxon>Spiralia</taxon>
        <taxon>Lophotrochozoa</taxon>
        <taxon>Bryozoa</taxon>
        <taxon>Gymnolaemata</taxon>
        <taxon>Cheilostomatida</taxon>
        <taxon>Flustrina</taxon>
        <taxon>Buguloidea</taxon>
        <taxon>Bugulidae</taxon>
        <taxon>Bugula</taxon>
    </lineage>
</organism>
<keyword evidence="3 6" id="KW-0238">DNA-binding</keyword>
<dbReference type="Gene3D" id="1.10.30.10">
    <property type="entry name" value="High mobility group box domain"/>
    <property type="match status" value="1"/>
</dbReference>
<dbReference type="InterPro" id="IPR036910">
    <property type="entry name" value="HMG_box_dom_sf"/>
</dbReference>
<evidence type="ECO:0000256" key="5">
    <source>
        <dbReference type="ARBA" id="ARBA00023242"/>
    </source>
</evidence>